<dbReference type="RefSeq" id="WP_202008420.1">
    <property type="nucleotide sequence ID" value="NZ_JAERRB010000002.1"/>
</dbReference>
<dbReference type="InterPro" id="IPR007822">
    <property type="entry name" value="LANC-like"/>
</dbReference>
<dbReference type="Proteomes" id="UP000613030">
    <property type="component" value="Unassembled WGS sequence"/>
</dbReference>
<dbReference type="Gene3D" id="1.50.10.20">
    <property type="match status" value="1"/>
</dbReference>
<proteinExistence type="predicted"/>
<gene>
    <name evidence="1" type="ORF">JI741_07490</name>
</gene>
<dbReference type="CDD" id="cd04793">
    <property type="entry name" value="LanC"/>
    <property type="match status" value="1"/>
</dbReference>
<dbReference type="PRINTS" id="PR01950">
    <property type="entry name" value="LANCSUPER"/>
</dbReference>
<evidence type="ECO:0000313" key="2">
    <source>
        <dbReference type="Proteomes" id="UP000613030"/>
    </source>
</evidence>
<dbReference type="SMART" id="SM01260">
    <property type="entry name" value="LANC_like"/>
    <property type="match status" value="1"/>
</dbReference>
<dbReference type="EMBL" id="JAERRB010000002">
    <property type="protein sequence ID" value="MBL0741058.1"/>
    <property type="molecule type" value="Genomic_DNA"/>
</dbReference>
<protein>
    <submittedName>
        <fullName evidence="1">Lanthionine synthetase C family protein</fullName>
    </submittedName>
</protein>
<evidence type="ECO:0000313" key="1">
    <source>
        <dbReference type="EMBL" id="MBL0741058.1"/>
    </source>
</evidence>
<keyword evidence="2" id="KW-1185">Reference proteome</keyword>
<accession>A0ABS1KPB2</accession>
<reference evidence="1 2" key="1">
    <citation type="submission" date="2021-01" db="EMBL/GenBank/DDBJ databases">
        <title>Chryseolinea sp. Jin1 Genome sequencing and assembly.</title>
        <authorList>
            <person name="Kim I."/>
        </authorList>
    </citation>
    <scope>NUCLEOTIDE SEQUENCE [LARGE SCALE GENOMIC DNA]</scope>
    <source>
        <strain evidence="1 2">Jin1</strain>
    </source>
</reference>
<organism evidence="1 2">
    <name type="scientific">Chryseolinea lacunae</name>
    <dbReference type="NCBI Taxonomy" id="2801331"/>
    <lineage>
        <taxon>Bacteria</taxon>
        <taxon>Pseudomonadati</taxon>
        <taxon>Bacteroidota</taxon>
        <taxon>Cytophagia</taxon>
        <taxon>Cytophagales</taxon>
        <taxon>Fulvivirgaceae</taxon>
        <taxon>Chryseolinea</taxon>
    </lineage>
</organism>
<name>A0ABS1KPB2_9BACT</name>
<dbReference type="Pfam" id="PF05147">
    <property type="entry name" value="LANC_like"/>
    <property type="match status" value="1"/>
</dbReference>
<dbReference type="SUPFAM" id="SSF158745">
    <property type="entry name" value="LanC-like"/>
    <property type="match status" value="1"/>
</dbReference>
<comment type="caution">
    <text evidence="1">The sequence shown here is derived from an EMBL/GenBank/DDBJ whole genome shotgun (WGS) entry which is preliminary data.</text>
</comment>
<sequence length="393" mass="43690">MKNRVIKKILEIERCLGLYNEPTIGLLTGSMGISIFYAELYKLTGEERYFERCLSVASTAMDNLAEHSFSHDYSDGFIGIGCGINWLVKNQFLEITEHFFDEIDDEIFRGGVHDIDNGQYDFLHAAGGAVIYALSRLSNPKALVFINHFVEALCKIKQADQDGIKWEDLLSKQVLQSVTPVYNLGLAHGIPSIVMILLRIFHAGLHKEIIGALVPQSLNWVVRQRLKSGSTSVYPGRIVDPRQAQSSRLSWCYGDLGLATTFWAAGITLNDKSWQNEGVTLIRHSLQRVDPLDDASLDAAFCHGTAGIACFFRRFATTMQVADCDVRHDFWIDKTLKLGETSNGIAGYTFSTQTNEFGSKNIGLLEGLTGVGLVLMDHIQPSNTLDEFMLIGV</sequence>
<dbReference type="InterPro" id="IPR033889">
    <property type="entry name" value="LanC"/>
</dbReference>
<dbReference type="PRINTS" id="PR01955">
    <property type="entry name" value="LANCFRANKIA"/>
</dbReference>